<evidence type="ECO:0000256" key="3">
    <source>
        <dbReference type="ARBA" id="ARBA00022705"/>
    </source>
</evidence>
<name>A0A1B6C2G2_9HEMI</name>
<organism evidence="9">
    <name type="scientific">Clastoptera arizonana</name>
    <name type="common">Arizona spittle bug</name>
    <dbReference type="NCBI Taxonomy" id="38151"/>
    <lineage>
        <taxon>Eukaryota</taxon>
        <taxon>Metazoa</taxon>
        <taxon>Ecdysozoa</taxon>
        <taxon>Arthropoda</taxon>
        <taxon>Hexapoda</taxon>
        <taxon>Insecta</taxon>
        <taxon>Pterygota</taxon>
        <taxon>Neoptera</taxon>
        <taxon>Paraneoptera</taxon>
        <taxon>Hemiptera</taxon>
        <taxon>Auchenorrhyncha</taxon>
        <taxon>Cercopoidea</taxon>
        <taxon>Clastopteridae</taxon>
        <taxon>Clastoptera</taxon>
    </lineage>
</organism>
<dbReference type="InterPro" id="IPR010492">
    <property type="entry name" value="GINS_Psf3"/>
</dbReference>
<proteinExistence type="inferred from homology"/>
<dbReference type="CDD" id="cd11713">
    <property type="entry name" value="GINS_A_psf3"/>
    <property type="match status" value="1"/>
</dbReference>
<comment type="subcellular location">
    <subcellularLocation>
        <location evidence="1 6">Nucleus</location>
    </subcellularLocation>
</comment>
<evidence type="ECO:0000256" key="6">
    <source>
        <dbReference type="RuleBase" id="RU367161"/>
    </source>
</evidence>
<protein>
    <recommendedName>
        <fullName evidence="6">DNA replication complex GINS protein PSF3</fullName>
    </recommendedName>
</protein>
<dbReference type="GO" id="GO:1902975">
    <property type="term" value="P:mitotic DNA replication initiation"/>
    <property type="evidence" value="ECO:0007669"/>
    <property type="project" value="TreeGrafter"/>
</dbReference>
<dbReference type="InterPro" id="IPR055221">
    <property type="entry name" value="PSF3_N"/>
</dbReference>
<evidence type="ECO:0000256" key="2">
    <source>
        <dbReference type="ARBA" id="ARBA00006343"/>
    </source>
</evidence>
<accession>A0A1B6C2G2</accession>
<reference evidence="9" key="1">
    <citation type="submission" date="2015-12" db="EMBL/GenBank/DDBJ databases">
        <title>De novo transcriptome assembly of four potential Pierce s Disease insect vectors from Arizona vineyards.</title>
        <authorList>
            <person name="Tassone E.E."/>
        </authorList>
    </citation>
    <scope>NUCLEOTIDE SEQUENCE</scope>
</reference>
<dbReference type="EMBL" id="GEDC01018926">
    <property type="protein sequence ID" value="JAS18372.1"/>
    <property type="molecule type" value="Transcribed_RNA"/>
</dbReference>
<dbReference type="EMBL" id="GEDC01029585">
    <property type="protein sequence ID" value="JAS07713.1"/>
    <property type="molecule type" value="Transcribed_RNA"/>
</dbReference>
<feature type="domain" description="DNA replication complex GINS protein PSF3 N-terminal" evidence="8">
    <location>
        <begin position="11"/>
        <end position="63"/>
    </location>
</feature>
<dbReference type="GO" id="GO:0000811">
    <property type="term" value="C:GINS complex"/>
    <property type="evidence" value="ECO:0007669"/>
    <property type="project" value="UniProtKB-UniRule"/>
</dbReference>
<evidence type="ECO:0000256" key="4">
    <source>
        <dbReference type="ARBA" id="ARBA00023242"/>
    </source>
</evidence>
<dbReference type="Pfam" id="PF05916">
    <property type="entry name" value="Sld5"/>
    <property type="match status" value="1"/>
</dbReference>
<dbReference type="SUPFAM" id="SSF160059">
    <property type="entry name" value="PriA/YqbF domain"/>
    <property type="match status" value="1"/>
</dbReference>
<dbReference type="CDD" id="cd21693">
    <property type="entry name" value="GINS_B_Psf3"/>
    <property type="match status" value="1"/>
</dbReference>
<dbReference type="SUPFAM" id="SSF158573">
    <property type="entry name" value="GINS helical bundle-like"/>
    <property type="match status" value="1"/>
</dbReference>
<feature type="domain" description="GINS subunit" evidence="7">
    <location>
        <begin position="78"/>
        <end position="174"/>
    </location>
</feature>
<evidence type="ECO:0000313" key="9">
    <source>
        <dbReference type="EMBL" id="JAS07713.1"/>
    </source>
</evidence>
<evidence type="ECO:0000313" key="10">
    <source>
        <dbReference type="EMBL" id="JAS18372.1"/>
    </source>
</evidence>
<comment type="similarity">
    <text evidence="2 6">Belongs to the GINS3/PSF3 family.</text>
</comment>
<dbReference type="InterPro" id="IPR038437">
    <property type="entry name" value="GINS_Psf3_sf"/>
</dbReference>
<dbReference type="Gene3D" id="1.20.58.2050">
    <property type="match status" value="1"/>
</dbReference>
<keyword evidence="4 6" id="KW-0539">Nucleus</keyword>
<gene>
    <name evidence="9" type="ORF">g.27902</name>
    <name evidence="10" type="ORF">g.27904</name>
</gene>
<evidence type="ECO:0000256" key="1">
    <source>
        <dbReference type="ARBA" id="ARBA00004123"/>
    </source>
</evidence>
<dbReference type="InterPro" id="IPR036224">
    <property type="entry name" value="GINS_bundle-like_dom_sf"/>
</dbReference>
<dbReference type="PANTHER" id="PTHR22768">
    <property type="entry name" value="DNA REPLICATION COMPLEX GINS PROTEIN PSF3"/>
    <property type="match status" value="1"/>
</dbReference>
<dbReference type="PANTHER" id="PTHR22768:SF0">
    <property type="entry name" value="DNA REPLICATION COMPLEX GINS PROTEIN PSF3"/>
    <property type="match status" value="1"/>
</dbReference>
<sequence length="201" mass="23452">MFSFKYKSHYFSIENIIATQERVPCRFTKKVMFMGHLDSSSDENDIKPGTKLELPYWMVRSLTDPVVDVIEVESPKFFKESYRDILTADANVVDLHKMSKHYYQFGKLLSQLDSLQGKQLRSLLVQTFKDRFRKLLDWAQNMGADQLIAENLDDLEKQFLINSRDAQIKLNKWLEMGAGHIVAAEMVLNHKKRKLSALEVF</sequence>
<evidence type="ECO:0000256" key="5">
    <source>
        <dbReference type="ARBA" id="ARBA00045258"/>
    </source>
</evidence>
<dbReference type="AlphaFoldDB" id="A0A1B6C2G2"/>
<dbReference type="Pfam" id="PF22466">
    <property type="entry name" value="PSF3_N"/>
    <property type="match status" value="1"/>
</dbReference>
<dbReference type="InterPro" id="IPR021151">
    <property type="entry name" value="GINS_A"/>
</dbReference>
<evidence type="ECO:0000259" key="8">
    <source>
        <dbReference type="Pfam" id="PF22466"/>
    </source>
</evidence>
<comment type="subunit">
    <text evidence="6">Component of the GINS complex.</text>
</comment>
<comment type="function">
    <text evidence="5">Required for correct functioning of the GINS complex, a complex that plays an essential role in the initiation of DNA replication, and progression of DNA replication forks. GINS complex is a core component of CDC45-MCM-GINS (CMG) helicase, the molecular machine that unwinds template DNA during replication, and around which the replisome is built.</text>
</comment>
<keyword evidence="3 6" id="KW-0235">DNA replication</keyword>
<comment type="function">
    <text evidence="6">The GINS complex plays an essential role in the initiation of DNA replication.</text>
</comment>
<evidence type="ECO:0000259" key="7">
    <source>
        <dbReference type="Pfam" id="PF05916"/>
    </source>
</evidence>